<keyword evidence="6" id="KW-1133">Transmembrane helix</keyword>
<dbReference type="PANTHER" id="PTHR33546:SF1">
    <property type="entry name" value="LARGE, MULTIFUNCTIONAL SECRETED PROTEIN"/>
    <property type="match status" value="1"/>
</dbReference>
<feature type="coiled-coil region" evidence="5">
    <location>
        <begin position="167"/>
        <end position="201"/>
    </location>
</feature>
<dbReference type="Proteomes" id="UP000772181">
    <property type="component" value="Unassembled WGS sequence"/>
</dbReference>
<keyword evidence="6" id="KW-0472">Membrane</keyword>
<evidence type="ECO:0000256" key="1">
    <source>
        <dbReference type="ARBA" id="ARBA00022617"/>
    </source>
</evidence>
<keyword evidence="3 4" id="KW-0408">Iron</keyword>
<evidence type="ECO:0000256" key="6">
    <source>
        <dbReference type="SAM" id="Phobius"/>
    </source>
</evidence>
<accession>A0A933LPR0</accession>
<evidence type="ECO:0000313" key="8">
    <source>
        <dbReference type="EMBL" id="MBI4595320.1"/>
    </source>
</evidence>
<dbReference type="AlphaFoldDB" id="A0A933LPR0"/>
<dbReference type="InterPro" id="IPR036909">
    <property type="entry name" value="Cyt_c-like_dom_sf"/>
</dbReference>
<evidence type="ECO:0000256" key="3">
    <source>
        <dbReference type="ARBA" id="ARBA00023004"/>
    </source>
</evidence>
<dbReference type="InterPro" id="IPR009056">
    <property type="entry name" value="Cyt_c-like_dom"/>
</dbReference>
<protein>
    <submittedName>
        <fullName evidence="8">C-type cytochrome</fullName>
    </submittedName>
</protein>
<keyword evidence="6" id="KW-0812">Transmembrane</keyword>
<dbReference type="GO" id="GO:0009055">
    <property type="term" value="F:electron transfer activity"/>
    <property type="evidence" value="ECO:0007669"/>
    <property type="project" value="InterPro"/>
</dbReference>
<evidence type="ECO:0000256" key="2">
    <source>
        <dbReference type="ARBA" id="ARBA00022723"/>
    </source>
</evidence>
<evidence type="ECO:0000259" key="7">
    <source>
        <dbReference type="PROSITE" id="PS51007"/>
    </source>
</evidence>
<keyword evidence="5" id="KW-0175">Coiled coil</keyword>
<gene>
    <name evidence="8" type="ORF">HY730_02970</name>
</gene>
<feature type="domain" description="Cytochrome c" evidence="7">
    <location>
        <begin position="349"/>
        <end position="431"/>
    </location>
</feature>
<feature type="coiled-coil region" evidence="5">
    <location>
        <begin position="78"/>
        <end position="135"/>
    </location>
</feature>
<evidence type="ECO:0000256" key="5">
    <source>
        <dbReference type="SAM" id="Coils"/>
    </source>
</evidence>
<feature type="domain" description="Cytochrome c" evidence="7">
    <location>
        <begin position="677"/>
        <end position="769"/>
    </location>
</feature>
<dbReference type="InterPro" id="IPR036280">
    <property type="entry name" value="Multihaem_cyt_sf"/>
</dbReference>
<organism evidence="8 9">
    <name type="scientific">Tectimicrobiota bacterium</name>
    <dbReference type="NCBI Taxonomy" id="2528274"/>
    <lineage>
        <taxon>Bacteria</taxon>
        <taxon>Pseudomonadati</taxon>
        <taxon>Nitrospinota/Tectimicrobiota group</taxon>
        <taxon>Candidatus Tectimicrobiota</taxon>
    </lineage>
</organism>
<name>A0A933LPR0_UNCTE</name>
<dbReference type="GO" id="GO:0020037">
    <property type="term" value="F:heme binding"/>
    <property type="evidence" value="ECO:0007669"/>
    <property type="project" value="InterPro"/>
</dbReference>
<dbReference type="SUPFAM" id="SSF46626">
    <property type="entry name" value="Cytochrome c"/>
    <property type="match status" value="5"/>
</dbReference>
<keyword evidence="1 4" id="KW-0349">Heme</keyword>
<keyword evidence="2 4" id="KW-0479">Metal-binding</keyword>
<reference evidence="8" key="1">
    <citation type="submission" date="2020-07" db="EMBL/GenBank/DDBJ databases">
        <title>Huge and variable diversity of episymbiotic CPR bacteria and DPANN archaea in groundwater ecosystems.</title>
        <authorList>
            <person name="He C.Y."/>
            <person name="Keren R."/>
            <person name="Whittaker M."/>
            <person name="Farag I.F."/>
            <person name="Doudna J."/>
            <person name="Cate J.H.D."/>
            <person name="Banfield J.F."/>
        </authorList>
    </citation>
    <scope>NUCLEOTIDE SEQUENCE</scope>
    <source>
        <strain evidence="8">NC_groundwater_1482_Ag_S-0.65um_47_24</strain>
    </source>
</reference>
<dbReference type="GO" id="GO:0046872">
    <property type="term" value="F:metal ion binding"/>
    <property type="evidence" value="ECO:0007669"/>
    <property type="project" value="UniProtKB-KW"/>
</dbReference>
<evidence type="ECO:0000313" key="9">
    <source>
        <dbReference type="Proteomes" id="UP000772181"/>
    </source>
</evidence>
<comment type="caution">
    <text evidence="8">The sequence shown here is derived from an EMBL/GenBank/DDBJ whole genome shotgun (WGS) entry which is preliminary data.</text>
</comment>
<dbReference type="Pfam" id="PF00034">
    <property type="entry name" value="Cytochrom_C"/>
    <property type="match status" value="2"/>
</dbReference>
<evidence type="ECO:0000256" key="4">
    <source>
        <dbReference type="PROSITE-ProRule" id="PRU00433"/>
    </source>
</evidence>
<dbReference type="PROSITE" id="PS51007">
    <property type="entry name" value="CYTC"/>
    <property type="match status" value="4"/>
</dbReference>
<feature type="transmembrane region" description="Helical" evidence="6">
    <location>
        <begin position="12"/>
        <end position="29"/>
    </location>
</feature>
<feature type="domain" description="Cytochrome c" evidence="7">
    <location>
        <begin position="444"/>
        <end position="533"/>
    </location>
</feature>
<sequence>MAKVEDKSYRVHFWVIGLLLVLSTIWAVWDEVEIRRPWKSYQRQFNQMAYARVKADFDAAEAELVRKLSQTKPLGTQVKNLQELENQINNRMKTLQNNPAYQTALKKLQGLERSIREAQQDIQFAKSEAEEYFYRWKRALHSGQAYHKYQELWNQAKTFTDQLLPRQEALQKEAKAVKGQLKAQEADLEKLKKIKEEILDYHHALSERLSNVKKRPLEIKQVILPAFEKNRFGDPIARVDRCTTCHLGIDREDDEKVPQPFTSHPQKEVFLIIHKTEKMGCTPCHRGQGNALRSAFQAHGVTYDGKNGHNQGVGSRKYLEHWEEPIYEGDFIQSSCATCHQTFDIKGAEVRNKGRLLFSELGCHGCHLTVGYEEKDKIGPDLKRIKFKVNPGWLVEWIKDPKQYLPKTRMPHYRFSDEQVLAITAYLVKNFEEYDPPGGYQTGGSVENGKELVENVGCLGCHSIGEHEAGGYLAPVGYDLVPNLSLVAKKVTGEWLFYWLKNPKKFRPTTRMPNLRLSDNEARDITAYLLTLGNPVKDDLLMVKMNEESLERNGSKLIFDYGCYSCHEIKGFEAATRIAPPLSDFGNKDHHIDLYFGDAPIRDNFRLEFGREVETWENWTFNKLKDPRIYMDEITESKMPDFGLSDENAKALMVLLKSFTGRLAPEEYRRVLTETEKRIEKGQNLVRSLNCLGCHVIYEKGGDIRKFYEDSALAPPVLTGEGEKVQAGWLFRFLKKPVALRNWFKVRMPTFDLSDENASDLVDFFKAYSPKRNAFFFLDQEKVSAESYQDGKRLFGIPGTTGYDQSLKCDSCHPRGEEKPEGRPSDWGPDLALSKNRLEPDWIVKWLKDPQSVQEGTRMPNFFYTYDYYEGKVEVTELLESPEEKIQALLDYLMVMKE</sequence>
<dbReference type="EMBL" id="JACQWF010000134">
    <property type="protein sequence ID" value="MBI4595320.1"/>
    <property type="molecule type" value="Genomic_DNA"/>
</dbReference>
<feature type="domain" description="Cytochrome c" evidence="7">
    <location>
        <begin position="786"/>
        <end position="897"/>
    </location>
</feature>
<dbReference type="Gene3D" id="1.10.760.10">
    <property type="entry name" value="Cytochrome c-like domain"/>
    <property type="match status" value="5"/>
</dbReference>
<proteinExistence type="predicted"/>
<dbReference type="SUPFAM" id="SSF48695">
    <property type="entry name" value="Multiheme cytochromes"/>
    <property type="match status" value="1"/>
</dbReference>
<dbReference type="PANTHER" id="PTHR33546">
    <property type="entry name" value="LARGE, MULTIFUNCTIONAL SECRETED PROTEIN-RELATED"/>
    <property type="match status" value="1"/>
</dbReference>